<evidence type="ECO:0000259" key="1">
    <source>
        <dbReference type="Pfam" id="PF14111"/>
    </source>
</evidence>
<reference evidence="2" key="2">
    <citation type="submission" date="2023-06" db="EMBL/GenBank/DDBJ databases">
        <authorList>
            <person name="Swenson N.G."/>
            <person name="Wegrzyn J.L."/>
            <person name="Mcevoy S.L."/>
        </authorList>
    </citation>
    <scope>NUCLEOTIDE SEQUENCE</scope>
    <source>
        <strain evidence="2">NS2018</strain>
        <tissue evidence="2">Leaf</tissue>
    </source>
</reference>
<dbReference type="EMBL" id="JAUESC010000001">
    <property type="protein sequence ID" value="KAK0607441.1"/>
    <property type="molecule type" value="Genomic_DNA"/>
</dbReference>
<gene>
    <name evidence="2" type="ORF">LWI29_015133</name>
</gene>
<dbReference type="Pfam" id="PF14111">
    <property type="entry name" value="DUF4283"/>
    <property type="match status" value="1"/>
</dbReference>
<protein>
    <recommendedName>
        <fullName evidence="1">DUF4283 domain-containing protein</fullName>
    </recommendedName>
</protein>
<proteinExistence type="predicted"/>
<dbReference type="PANTHER" id="PTHR31286:SF178">
    <property type="entry name" value="DUF4283 DOMAIN-CONTAINING PROTEIN"/>
    <property type="match status" value="1"/>
</dbReference>
<evidence type="ECO:0000313" key="2">
    <source>
        <dbReference type="EMBL" id="KAK0607441.1"/>
    </source>
</evidence>
<dbReference type="PANTHER" id="PTHR31286">
    <property type="entry name" value="GLYCINE-RICH CELL WALL STRUCTURAL PROTEIN 1.8-LIKE"/>
    <property type="match status" value="1"/>
</dbReference>
<evidence type="ECO:0000313" key="3">
    <source>
        <dbReference type="Proteomes" id="UP001168877"/>
    </source>
</evidence>
<organism evidence="2 3">
    <name type="scientific">Acer saccharum</name>
    <name type="common">Sugar maple</name>
    <dbReference type="NCBI Taxonomy" id="4024"/>
    <lineage>
        <taxon>Eukaryota</taxon>
        <taxon>Viridiplantae</taxon>
        <taxon>Streptophyta</taxon>
        <taxon>Embryophyta</taxon>
        <taxon>Tracheophyta</taxon>
        <taxon>Spermatophyta</taxon>
        <taxon>Magnoliopsida</taxon>
        <taxon>eudicotyledons</taxon>
        <taxon>Gunneridae</taxon>
        <taxon>Pentapetalae</taxon>
        <taxon>rosids</taxon>
        <taxon>malvids</taxon>
        <taxon>Sapindales</taxon>
        <taxon>Sapindaceae</taxon>
        <taxon>Hippocastanoideae</taxon>
        <taxon>Acereae</taxon>
        <taxon>Acer</taxon>
    </lineage>
</organism>
<reference evidence="2" key="1">
    <citation type="journal article" date="2022" name="Plant J.">
        <title>Strategies of tolerance reflected in two North American maple genomes.</title>
        <authorList>
            <person name="McEvoy S.L."/>
            <person name="Sezen U.U."/>
            <person name="Trouern-Trend A."/>
            <person name="McMahon S.M."/>
            <person name="Schaberg P.G."/>
            <person name="Yang J."/>
            <person name="Wegrzyn J.L."/>
            <person name="Swenson N.G."/>
        </authorList>
    </citation>
    <scope>NUCLEOTIDE SEQUENCE</scope>
    <source>
        <strain evidence="2">NS2018</strain>
    </source>
</reference>
<name>A0AA39SYC1_ACESA</name>
<sequence length="176" mass="20495">MDPDEISKLCAELSINGRRESCGECKTRDAFRAVIPRIWQTMVDVDMIQDNIYLFYFRNQGDRFRVLSGGPWSFDNCLLVLEKLLGMGEIARLPFNRVAFWVQIINAPLLYMTKEMGEFIGSCLGDWVDIDVCVTGECFGKYMRPRVNIDISKPLQRFLRLELRKGEESMMLVRYE</sequence>
<accession>A0AA39SYC1</accession>
<dbReference type="InterPro" id="IPR025558">
    <property type="entry name" value="DUF4283"/>
</dbReference>
<dbReference type="AlphaFoldDB" id="A0AA39SYC1"/>
<dbReference type="InterPro" id="IPR040256">
    <property type="entry name" value="At4g02000-like"/>
</dbReference>
<keyword evidence="3" id="KW-1185">Reference proteome</keyword>
<dbReference type="Proteomes" id="UP001168877">
    <property type="component" value="Unassembled WGS sequence"/>
</dbReference>
<comment type="caution">
    <text evidence="2">The sequence shown here is derived from an EMBL/GenBank/DDBJ whole genome shotgun (WGS) entry which is preliminary data.</text>
</comment>
<feature type="domain" description="DUF4283" evidence="1">
    <location>
        <begin position="23"/>
        <end position="83"/>
    </location>
</feature>